<dbReference type="Proteomes" id="UP001597351">
    <property type="component" value="Unassembled WGS sequence"/>
</dbReference>
<keyword evidence="1" id="KW-0378">Hydrolase</keyword>
<evidence type="ECO:0000313" key="5">
    <source>
        <dbReference type="Proteomes" id="UP001597351"/>
    </source>
</evidence>
<evidence type="ECO:0000256" key="2">
    <source>
        <dbReference type="SAM" id="MobiDB-lite"/>
    </source>
</evidence>
<dbReference type="SUPFAM" id="SSF56281">
    <property type="entry name" value="Metallo-hydrolase/oxidoreductase"/>
    <property type="match status" value="1"/>
</dbReference>
<dbReference type="EMBL" id="JBHUGD010000003">
    <property type="protein sequence ID" value="MFD1947195.1"/>
    <property type="molecule type" value="Genomic_DNA"/>
</dbReference>
<feature type="compositionally biased region" description="Pro residues" evidence="2">
    <location>
        <begin position="282"/>
        <end position="291"/>
    </location>
</feature>
<feature type="region of interest" description="Disordered" evidence="2">
    <location>
        <begin position="264"/>
        <end position="291"/>
    </location>
</feature>
<name>A0ABW4TL36_9ACTN</name>
<dbReference type="InterPro" id="IPR036866">
    <property type="entry name" value="RibonucZ/Hydroxyglut_hydro"/>
</dbReference>
<protein>
    <submittedName>
        <fullName evidence="4">MBL fold metallo-hydrolase</fullName>
    </submittedName>
</protein>
<evidence type="ECO:0000256" key="1">
    <source>
        <dbReference type="ARBA" id="ARBA00022801"/>
    </source>
</evidence>
<accession>A0ABW4TL36</accession>
<proteinExistence type="predicted"/>
<feature type="domain" description="Metallo-beta-lactamase" evidence="3">
    <location>
        <begin position="19"/>
        <end position="224"/>
    </location>
</feature>
<dbReference type="InterPro" id="IPR001279">
    <property type="entry name" value="Metallo-B-lactamas"/>
</dbReference>
<dbReference type="PANTHER" id="PTHR43546:SF9">
    <property type="entry name" value="L-ASCORBATE-6-PHOSPHATE LACTONASE ULAG-RELATED"/>
    <property type="match status" value="1"/>
</dbReference>
<dbReference type="Gene3D" id="3.60.15.10">
    <property type="entry name" value="Ribonuclease Z/Hydroxyacylglutathione hydrolase-like"/>
    <property type="match status" value="1"/>
</dbReference>
<evidence type="ECO:0000313" key="4">
    <source>
        <dbReference type="EMBL" id="MFD1947195.1"/>
    </source>
</evidence>
<dbReference type="PANTHER" id="PTHR43546">
    <property type="entry name" value="UPF0173 METAL-DEPENDENT HYDROLASE MJ1163-RELATED"/>
    <property type="match status" value="1"/>
</dbReference>
<dbReference type="Pfam" id="PF12706">
    <property type="entry name" value="Lactamase_B_2"/>
    <property type="match status" value="1"/>
</dbReference>
<dbReference type="RefSeq" id="WP_343918059.1">
    <property type="nucleotide sequence ID" value="NZ_BAAAJT010000002.1"/>
</dbReference>
<comment type="caution">
    <text evidence="4">The sequence shown here is derived from an EMBL/GenBank/DDBJ whole genome shotgun (WGS) entry which is preliminary data.</text>
</comment>
<evidence type="ECO:0000259" key="3">
    <source>
        <dbReference type="Pfam" id="PF12706"/>
    </source>
</evidence>
<gene>
    <name evidence="4" type="ORF">ACFSDE_10370</name>
</gene>
<dbReference type="InterPro" id="IPR050114">
    <property type="entry name" value="UPF0173_UPF0282_UlaG_hydrolase"/>
</dbReference>
<reference evidence="5" key="1">
    <citation type="journal article" date="2019" name="Int. J. Syst. Evol. Microbiol.">
        <title>The Global Catalogue of Microorganisms (GCM) 10K type strain sequencing project: providing services to taxonomists for standard genome sequencing and annotation.</title>
        <authorList>
            <consortium name="The Broad Institute Genomics Platform"/>
            <consortium name="The Broad Institute Genome Sequencing Center for Infectious Disease"/>
            <person name="Wu L."/>
            <person name="Ma J."/>
        </authorList>
    </citation>
    <scope>NUCLEOTIDE SEQUENCE [LARGE SCALE GENOMIC DNA]</scope>
    <source>
        <strain evidence="5">CGMCC 1.12477</strain>
    </source>
</reference>
<organism evidence="4 5">
    <name type="scientific">Nocardioides aestuarii</name>
    <dbReference type="NCBI Taxonomy" id="252231"/>
    <lineage>
        <taxon>Bacteria</taxon>
        <taxon>Bacillati</taxon>
        <taxon>Actinomycetota</taxon>
        <taxon>Actinomycetes</taxon>
        <taxon>Propionibacteriales</taxon>
        <taxon>Nocardioidaceae</taxon>
        <taxon>Nocardioides</taxon>
    </lineage>
</organism>
<sequence>MKVTHIGGPTLLIEVGGWRILTDPTFDPPGKTYGFGWGTSSKKTLGPALSTTDVGPIDVVLLSHDHHADNLDTAGRRLLREVPRVITTRPGSKRLRHELLAKVHGLAPGKSLNVREPDRSELHVTATPARHGPPLGQFIAGTVIGFVLDVTDDGVRRRIWVTGDTVLARRVRALARGLAVDVAVLHMGGVRFPSTGPLRYSMVAADATRLVTLLNPCVAIPVHYDGWSHFGEDQSHARAALRAAGTAARTQILWLEPGQSTDLNPVPHVSELPRCADADPGHPAPHIPGPS</sequence>
<keyword evidence="5" id="KW-1185">Reference proteome</keyword>